<evidence type="ECO:0000256" key="2">
    <source>
        <dbReference type="ARBA" id="ARBA00023315"/>
    </source>
</evidence>
<evidence type="ECO:0000256" key="1">
    <source>
        <dbReference type="ARBA" id="ARBA00022679"/>
    </source>
</evidence>
<dbReference type="Pfam" id="PF00583">
    <property type="entry name" value="Acetyltransf_1"/>
    <property type="match status" value="1"/>
</dbReference>
<dbReference type="PANTHER" id="PTHR43420">
    <property type="entry name" value="ACETYLTRANSFERASE"/>
    <property type="match status" value="1"/>
</dbReference>
<dbReference type="Proteomes" id="UP000198635">
    <property type="component" value="Unassembled WGS sequence"/>
</dbReference>
<evidence type="ECO:0000313" key="4">
    <source>
        <dbReference type="EMBL" id="SFJ58699.1"/>
    </source>
</evidence>
<proteinExistence type="predicted"/>
<keyword evidence="5" id="KW-1185">Reference proteome</keyword>
<dbReference type="CDD" id="cd04301">
    <property type="entry name" value="NAT_SF"/>
    <property type="match status" value="1"/>
</dbReference>
<reference evidence="5" key="1">
    <citation type="submission" date="2016-10" db="EMBL/GenBank/DDBJ databases">
        <authorList>
            <person name="Varghese N."/>
            <person name="Submissions S."/>
        </authorList>
    </citation>
    <scope>NUCLEOTIDE SEQUENCE [LARGE SCALE GENOMIC DNA]</scope>
    <source>
        <strain evidence="5">DSM 5918</strain>
    </source>
</reference>
<dbReference type="RefSeq" id="WP_092373286.1">
    <property type="nucleotide sequence ID" value="NZ_FORX01000004.1"/>
</dbReference>
<protein>
    <submittedName>
        <fullName evidence="4">Acetyltransferase (GNAT) family protein</fullName>
    </submittedName>
</protein>
<accession>A0A1I3SLY8</accession>
<dbReference type="OrthoDB" id="9789603at2"/>
<name>A0A1I3SLY8_9BACT</name>
<feature type="domain" description="N-acetyltransferase" evidence="3">
    <location>
        <begin position="4"/>
        <end position="162"/>
    </location>
</feature>
<dbReference type="SUPFAM" id="SSF55729">
    <property type="entry name" value="Acyl-CoA N-acyltransferases (Nat)"/>
    <property type="match status" value="1"/>
</dbReference>
<dbReference type="InterPro" id="IPR000182">
    <property type="entry name" value="GNAT_dom"/>
</dbReference>
<keyword evidence="1 4" id="KW-0808">Transferase</keyword>
<dbReference type="EMBL" id="FORX01000004">
    <property type="protein sequence ID" value="SFJ58699.1"/>
    <property type="molecule type" value="Genomic_DNA"/>
</dbReference>
<dbReference type="InterPro" id="IPR050680">
    <property type="entry name" value="YpeA/RimI_acetyltransf"/>
</dbReference>
<gene>
    <name evidence="4" type="ORF">SAMN04488082_104181</name>
</gene>
<dbReference type="GO" id="GO:0016747">
    <property type="term" value="F:acyltransferase activity, transferring groups other than amino-acyl groups"/>
    <property type="evidence" value="ECO:0007669"/>
    <property type="project" value="InterPro"/>
</dbReference>
<dbReference type="InterPro" id="IPR016181">
    <property type="entry name" value="Acyl_CoA_acyltransferase"/>
</dbReference>
<evidence type="ECO:0000313" key="5">
    <source>
        <dbReference type="Proteomes" id="UP000198635"/>
    </source>
</evidence>
<organism evidence="4 5">
    <name type="scientific">Desulfomicrobium apsheronum</name>
    <dbReference type="NCBI Taxonomy" id="52560"/>
    <lineage>
        <taxon>Bacteria</taxon>
        <taxon>Pseudomonadati</taxon>
        <taxon>Thermodesulfobacteriota</taxon>
        <taxon>Desulfovibrionia</taxon>
        <taxon>Desulfovibrionales</taxon>
        <taxon>Desulfomicrobiaceae</taxon>
        <taxon>Desulfomicrobium</taxon>
    </lineage>
</organism>
<sequence length="167" mass="18968">MHEIFFRDQVRAEDQHAVREIVTSTTFFSASEVDVAEELVAERLAKGEESGYFFVFAEIPGRGPLGYACYGPTPCTESTHDLYWIAVHEEMRGQGLGRKLLAEVEARLRRGKGGKLIAETSSREQYAPTQRFYLSCGFSLEARIRDYYAPGEDILYFTKNIGPLRQE</sequence>
<keyword evidence="2" id="KW-0012">Acyltransferase</keyword>
<dbReference type="STRING" id="52560.SAMN04488082_104181"/>
<dbReference type="Gene3D" id="3.40.630.30">
    <property type="match status" value="1"/>
</dbReference>
<evidence type="ECO:0000259" key="3">
    <source>
        <dbReference type="PROSITE" id="PS51186"/>
    </source>
</evidence>
<dbReference type="PROSITE" id="PS51186">
    <property type="entry name" value="GNAT"/>
    <property type="match status" value="1"/>
</dbReference>
<dbReference type="PANTHER" id="PTHR43420:SF44">
    <property type="entry name" value="ACETYLTRANSFERASE YPEA"/>
    <property type="match status" value="1"/>
</dbReference>
<dbReference type="AlphaFoldDB" id="A0A1I3SLY8"/>